<proteinExistence type="inferred from homology"/>
<feature type="transmembrane region" description="Helical" evidence="9">
    <location>
        <begin position="100"/>
        <end position="121"/>
    </location>
</feature>
<reference evidence="11" key="1">
    <citation type="journal article" date="2020" name="mSystems">
        <title>Genome- and Community-Level Interaction Insights into Carbon Utilization and Element Cycling Functions of Hydrothermarchaeota in Hydrothermal Sediment.</title>
        <authorList>
            <person name="Zhou Z."/>
            <person name="Liu Y."/>
            <person name="Xu W."/>
            <person name="Pan J."/>
            <person name="Luo Z.H."/>
            <person name="Li M."/>
        </authorList>
    </citation>
    <scope>NUCLEOTIDE SEQUENCE [LARGE SCALE GENOMIC DNA]</scope>
    <source>
        <strain evidence="11">HyVt-219</strain>
    </source>
</reference>
<dbReference type="Pfam" id="PF00528">
    <property type="entry name" value="BPD_transp_1"/>
    <property type="match status" value="1"/>
</dbReference>
<comment type="similarity">
    <text evidence="2">Belongs to the binding-protein-dependent transport system permease family. MalFG subfamily.</text>
</comment>
<dbReference type="CDD" id="cd06261">
    <property type="entry name" value="TM_PBP2"/>
    <property type="match status" value="1"/>
</dbReference>
<dbReference type="GO" id="GO:0005886">
    <property type="term" value="C:plasma membrane"/>
    <property type="evidence" value="ECO:0007669"/>
    <property type="project" value="UniProtKB-SubCell"/>
</dbReference>
<accession>A0A7V0QT89</accession>
<dbReference type="InterPro" id="IPR050901">
    <property type="entry name" value="BP-dep_ABC_trans_perm"/>
</dbReference>
<dbReference type="PANTHER" id="PTHR32243">
    <property type="entry name" value="MALTOSE TRANSPORT SYSTEM PERMEASE-RELATED"/>
    <property type="match status" value="1"/>
</dbReference>
<evidence type="ECO:0000256" key="5">
    <source>
        <dbReference type="ARBA" id="ARBA00022597"/>
    </source>
</evidence>
<evidence type="ECO:0000256" key="1">
    <source>
        <dbReference type="ARBA" id="ARBA00004651"/>
    </source>
</evidence>
<evidence type="ECO:0000256" key="9">
    <source>
        <dbReference type="RuleBase" id="RU363032"/>
    </source>
</evidence>
<dbReference type="PROSITE" id="PS50928">
    <property type="entry name" value="ABC_TM1"/>
    <property type="match status" value="1"/>
</dbReference>
<name>A0A7V0QT89_UNCAE</name>
<dbReference type="SUPFAM" id="SSF161098">
    <property type="entry name" value="MetI-like"/>
    <property type="match status" value="1"/>
</dbReference>
<organism evidence="11">
    <name type="scientific">Aerophobetes bacterium</name>
    <dbReference type="NCBI Taxonomy" id="2030807"/>
    <lineage>
        <taxon>Bacteria</taxon>
        <taxon>Candidatus Aerophobota</taxon>
    </lineage>
</organism>
<evidence type="ECO:0000256" key="3">
    <source>
        <dbReference type="ARBA" id="ARBA00022448"/>
    </source>
</evidence>
<dbReference type="InterPro" id="IPR000515">
    <property type="entry name" value="MetI-like"/>
</dbReference>
<keyword evidence="6 9" id="KW-0812">Transmembrane</keyword>
<keyword evidence="7 9" id="KW-1133">Transmembrane helix</keyword>
<sequence>MVYIIVELSFTIYLLMGFLSTLPSELEEAALIDGCSPFGVFYRIMLPLSYPGIATAATFNFLFLWNEFLLALVLIHTTEKNTISLGLYALQGQMTYTADWAGLFSGVVIIMLPTLLVYIFLSRRVIAGLTLGAVKG</sequence>
<comment type="subcellular location">
    <subcellularLocation>
        <location evidence="1 9">Cell membrane</location>
        <topology evidence="1 9">Multi-pass membrane protein</topology>
    </subcellularLocation>
</comment>
<evidence type="ECO:0000256" key="2">
    <source>
        <dbReference type="ARBA" id="ARBA00009047"/>
    </source>
</evidence>
<feature type="domain" description="ABC transmembrane type-1" evidence="10">
    <location>
        <begin position="1"/>
        <end position="121"/>
    </location>
</feature>
<protein>
    <submittedName>
        <fullName evidence="11">Carbohydrate ABC transporter permease</fullName>
    </submittedName>
</protein>
<dbReference type="AlphaFoldDB" id="A0A7V0QT89"/>
<dbReference type="InterPro" id="IPR035906">
    <property type="entry name" value="MetI-like_sf"/>
</dbReference>
<dbReference type="EMBL" id="DRBC01000173">
    <property type="protein sequence ID" value="HDN84693.1"/>
    <property type="molecule type" value="Genomic_DNA"/>
</dbReference>
<keyword evidence="3 9" id="KW-0813">Transport</keyword>
<comment type="caution">
    <text evidence="9">Lacks conserved residue(s) required for the propagation of feature annotation.</text>
</comment>
<keyword evidence="8 9" id="KW-0472">Membrane</keyword>
<evidence type="ECO:0000313" key="11">
    <source>
        <dbReference type="EMBL" id="HDN84693.1"/>
    </source>
</evidence>
<dbReference type="Proteomes" id="UP000885660">
    <property type="component" value="Unassembled WGS sequence"/>
</dbReference>
<evidence type="ECO:0000256" key="4">
    <source>
        <dbReference type="ARBA" id="ARBA00022475"/>
    </source>
</evidence>
<keyword evidence="5" id="KW-0762">Sugar transport</keyword>
<keyword evidence="4" id="KW-1003">Cell membrane</keyword>
<dbReference type="PANTHER" id="PTHR32243:SF50">
    <property type="entry name" value="MALTOSE_MALTODEXTRIN TRANSPORT SYSTEM PERMEASE PROTEIN MALG"/>
    <property type="match status" value="1"/>
</dbReference>
<evidence type="ECO:0000259" key="10">
    <source>
        <dbReference type="PROSITE" id="PS50928"/>
    </source>
</evidence>
<evidence type="ECO:0000256" key="8">
    <source>
        <dbReference type="ARBA" id="ARBA00023136"/>
    </source>
</evidence>
<gene>
    <name evidence="11" type="ORF">ENG47_02900</name>
</gene>
<evidence type="ECO:0000256" key="6">
    <source>
        <dbReference type="ARBA" id="ARBA00022692"/>
    </source>
</evidence>
<comment type="caution">
    <text evidence="11">The sequence shown here is derived from an EMBL/GenBank/DDBJ whole genome shotgun (WGS) entry which is preliminary data.</text>
</comment>
<dbReference type="GO" id="GO:0055085">
    <property type="term" value="P:transmembrane transport"/>
    <property type="evidence" value="ECO:0007669"/>
    <property type="project" value="InterPro"/>
</dbReference>
<evidence type="ECO:0000256" key="7">
    <source>
        <dbReference type="ARBA" id="ARBA00022989"/>
    </source>
</evidence>
<dbReference type="Gene3D" id="1.10.3720.10">
    <property type="entry name" value="MetI-like"/>
    <property type="match status" value="1"/>
</dbReference>